<name>A0A3L9MBV3_9FLAO</name>
<dbReference type="AlphaFoldDB" id="A0A3L9MBV3"/>
<keyword evidence="3" id="KW-1185">Reference proteome</keyword>
<evidence type="ECO:0000256" key="1">
    <source>
        <dbReference type="SAM" id="Phobius"/>
    </source>
</evidence>
<protein>
    <submittedName>
        <fullName evidence="2">Septum formation initiator family protein</fullName>
    </submittedName>
</protein>
<proteinExistence type="predicted"/>
<reference evidence="2 3" key="1">
    <citation type="submission" date="2018-10" db="EMBL/GenBank/DDBJ databases">
        <authorList>
            <person name="Chen X."/>
        </authorList>
    </citation>
    <scope>NUCLEOTIDE SEQUENCE [LARGE SCALE GENOMIC DNA]</scope>
    <source>
        <strain evidence="2 3">YIM 102668</strain>
    </source>
</reference>
<dbReference type="Pfam" id="PF04977">
    <property type="entry name" value="DivIC"/>
    <property type="match status" value="1"/>
</dbReference>
<dbReference type="Proteomes" id="UP000275348">
    <property type="component" value="Unassembled WGS sequence"/>
</dbReference>
<gene>
    <name evidence="2" type="ORF">EAH69_09545</name>
</gene>
<dbReference type="EMBL" id="RDOJ01000012">
    <property type="protein sequence ID" value="RLZ08754.1"/>
    <property type="molecule type" value="Genomic_DNA"/>
</dbReference>
<feature type="transmembrane region" description="Helical" evidence="1">
    <location>
        <begin position="26"/>
        <end position="45"/>
    </location>
</feature>
<evidence type="ECO:0000313" key="2">
    <source>
        <dbReference type="EMBL" id="RLZ08754.1"/>
    </source>
</evidence>
<dbReference type="RefSeq" id="WP_121934973.1">
    <property type="nucleotide sequence ID" value="NZ_RDOJ01000012.1"/>
</dbReference>
<dbReference type="OrthoDB" id="1467719at2"/>
<keyword evidence="1" id="KW-0812">Transmembrane</keyword>
<keyword evidence="1" id="KW-1133">Transmembrane helix</keyword>
<accession>A0A3L9MBV3</accession>
<keyword evidence="1" id="KW-0472">Membrane</keyword>
<comment type="caution">
    <text evidence="2">The sequence shown here is derived from an EMBL/GenBank/DDBJ whole genome shotgun (WGS) entry which is preliminary data.</text>
</comment>
<dbReference type="InterPro" id="IPR007060">
    <property type="entry name" value="FtsL/DivIC"/>
</dbReference>
<evidence type="ECO:0000313" key="3">
    <source>
        <dbReference type="Proteomes" id="UP000275348"/>
    </source>
</evidence>
<organism evidence="2 3">
    <name type="scientific">Faecalibacter macacae</name>
    <dbReference type="NCBI Taxonomy" id="1859289"/>
    <lineage>
        <taxon>Bacteria</taxon>
        <taxon>Pseudomonadati</taxon>
        <taxon>Bacteroidota</taxon>
        <taxon>Flavobacteriia</taxon>
        <taxon>Flavobacteriales</taxon>
        <taxon>Weeksellaceae</taxon>
        <taxon>Faecalibacter</taxon>
    </lineage>
</organism>
<sequence>MNKFVGKFISLEKYEKYKPYMKWMKYVINPYFIISVCFIIWMAFFDQNSLITHKELDKQIRELEADQTYFEQHLKNENAKLKLLQDNPAEIERIAREKFFLKKDNEDIFIIQQEVHKKPQKTTNE</sequence>